<keyword evidence="6" id="KW-1185">Reference proteome</keyword>
<dbReference type="Gene3D" id="3.40.50.300">
    <property type="entry name" value="P-loop containing nucleotide triphosphate hydrolases"/>
    <property type="match status" value="1"/>
</dbReference>
<evidence type="ECO:0000256" key="3">
    <source>
        <dbReference type="ARBA" id="ARBA00023134"/>
    </source>
</evidence>
<dbReference type="Proteomes" id="UP000265020">
    <property type="component" value="Unassembled WGS sequence"/>
</dbReference>
<dbReference type="CDD" id="cd01852">
    <property type="entry name" value="AIG1"/>
    <property type="match status" value="1"/>
</dbReference>
<accession>A0A3Q2CRA3</accession>
<dbReference type="OMA" id="LRIVIVM"/>
<comment type="similarity">
    <text evidence="1">Belongs to the TRAFAC class TrmE-Era-EngA-EngB-Septin-like GTPase superfamily. AIG1/Toc34/Toc159-like paraseptin GTPase family. IAN subfamily.</text>
</comment>
<dbReference type="InterPro" id="IPR027417">
    <property type="entry name" value="P-loop_NTPase"/>
</dbReference>
<dbReference type="Pfam" id="PF04548">
    <property type="entry name" value="AIG1"/>
    <property type="match status" value="1"/>
</dbReference>
<evidence type="ECO:0000256" key="1">
    <source>
        <dbReference type="ARBA" id="ARBA00008535"/>
    </source>
</evidence>
<proteinExistence type="inferred from homology"/>
<dbReference type="PANTHER" id="PTHR10903:SF188">
    <property type="entry name" value="GTPASE IMAP FAMILY MEMBER 2-LIKE-RELATED"/>
    <property type="match status" value="1"/>
</dbReference>
<dbReference type="FunFam" id="3.40.50.300:FF:000366">
    <property type="entry name" value="GTPase, IMAP family member 2"/>
    <property type="match status" value="1"/>
</dbReference>
<feature type="domain" description="AIG1-type G" evidence="4">
    <location>
        <begin position="7"/>
        <end position="208"/>
    </location>
</feature>
<name>A0A3Q2CRA3_CYPVA</name>
<keyword evidence="3" id="KW-0342">GTP-binding</keyword>
<dbReference type="PANTHER" id="PTHR10903">
    <property type="entry name" value="GTPASE, IMAP FAMILY MEMBER-RELATED"/>
    <property type="match status" value="1"/>
</dbReference>
<dbReference type="GeneTree" id="ENSGT01140000282522"/>
<sequence>LIKCKMLEKTRIVLLGKTGAGKSSTGNTILGEKKKKAFNVDFSSSSVTEKCQKETCHMNDRTVTVIDTPGMFDTKLSEKDLKTEIEKCIMMSLPGPHIFLLVISLAERFTAEGKNAIKWITENFGEGVSKYTVVVFTRGGELEGTIENHLQKSEDLKKLIGDCEGRYVVFNNENIGNRTKVNDLFEIIDKVVELNGGHYTSKIYKQAQNKLWWGQVGQGVENAGSYLMWAAGAAAVRGAMMAGEAVALSATQMAALGGAAVMKGIGWLLTPKKDNS</sequence>
<dbReference type="Ensembl" id="ENSCVAT00000002245.1">
    <property type="protein sequence ID" value="ENSCVAP00000008062.1"/>
    <property type="gene ID" value="ENSCVAG00000009825.1"/>
</dbReference>
<keyword evidence="2" id="KW-0547">Nucleotide-binding</keyword>
<dbReference type="GO" id="GO:0005525">
    <property type="term" value="F:GTP binding"/>
    <property type="evidence" value="ECO:0007669"/>
    <property type="project" value="UniProtKB-KW"/>
</dbReference>
<evidence type="ECO:0000313" key="6">
    <source>
        <dbReference type="Proteomes" id="UP000265020"/>
    </source>
</evidence>
<protein>
    <submittedName>
        <fullName evidence="5">Zgc:171452</fullName>
    </submittedName>
</protein>
<reference evidence="5" key="2">
    <citation type="submission" date="2025-09" db="UniProtKB">
        <authorList>
            <consortium name="Ensembl"/>
        </authorList>
    </citation>
    <scope>IDENTIFICATION</scope>
</reference>
<dbReference type="STRING" id="28743.ENSCVAP00000008062"/>
<evidence type="ECO:0000313" key="5">
    <source>
        <dbReference type="Ensembl" id="ENSCVAP00000008062.1"/>
    </source>
</evidence>
<evidence type="ECO:0000256" key="2">
    <source>
        <dbReference type="ARBA" id="ARBA00022741"/>
    </source>
</evidence>
<reference evidence="5" key="1">
    <citation type="submission" date="2025-08" db="UniProtKB">
        <authorList>
            <consortium name="Ensembl"/>
        </authorList>
    </citation>
    <scope>IDENTIFICATION</scope>
</reference>
<organism evidence="5 6">
    <name type="scientific">Cyprinodon variegatus</name>
    <name type="common">Sheepshead minnow</name>
    <dbReference type="NCBI Taxonomy" id="28743"/>
    <lineage>
        <taxon>Eukaryota</taxon>
        <taxon>Metazoa</taxon>
        <taxon>Chordata</taxon>
        <taxon>Craniata</taxon>
        <taxon>Vertebrata</taxon>
        <taxon>Euteleostomi</taxon>
        <taxon>Actinopterygii</taxon>
        <taxon>Neopterygii</taxon>
        <taxon>Teleostei</taxon>
        <taxon>Neoteleostei</taxon>
        <taxon>Acanthomorphata</taxon>
        <taxon>Ovalentaria</taxon>
        <taxon>Atherinomorphae</taxon>
        <taxon>Cyprinodontiformes</taxon>
        <taxon>Cyprinodontidae</taxon>
        <taxon>Cyprinodon</taxon>
    </lineage>
</organism>
<dbReference type="SUPFAM" id="SSF52540">
    <property type="entry name" value="P-loop containing nucleoside triphosphate hydrolases"/>
    <property type="match status" value="1"/>
</dbReference>
<dbReference type="PROSITE" id="PS51720">
    <property type="entry name" value="G_AIG1"/>
    <property type="match status" value="1"/>
</dbReference>
<dbReference type="InterPro" id="IPR045058">
    <property type="entry name" value="GIMA/IAN/Toc"/>
</dbReference>
<dbReference type="AlphaFoldDB" id="A0A3Q2CRA3"/>
<dbReference type="InterPro" id="IPR006703">
    <property type="entry name" value="G_AIG1"/>
</dbReference>
<evidence type="ECO:0000259" key="4">
    <source>
        <dbReference type="PROSITE" id="PS51720"/>
    </source>
</evidence>